<dbReference type="Gene3D" id="3.50.50.60">
    <property type="entry name" value="FAD/NAD(P)-binding domain"/>
    <property type="match status" value="2"/>
</dbReference>
<gene>
    <name evidence="3" type="ORF">PTE30175_04163</name>
</gene>
<evidence type="ECO:0000313" key="4">
    <source>
        <dbReference type="Proteomes" id="UP000414233"/>
    </source>
</evidence>
<dbReference type="Pfam" id="PF13450">
    <property type="entry name" value="NAD_binding_8"/>
    <property type="match status" value="1"/>
</dbReference>
<feature type="domain" description="Amine oxidase" evidence="2">
    <location>
        <begin position="122"/>
        <end position="368"/>
    </location>
</feature>
<dbReference type="InterPro" id="IPR002937">
    <property type="entry name" value="Amino_oxidase"/>
</dbReference>
<accession>A0A5E4Y3G0</accession>
<dbReference type="Proteomes" id="UP000414233">
    <property type="component" value="Unassembled WGS sequence"/>
</dbReference>
<dbReference type="Pfam" id="PF01593">
    <property type="entry name" value="Amino_oxidase"/>
    <property type="match status" value="1"/>
</dbReference>
<dbReference type="InterPro" id="IPR036188">
    <property type="entry name" value="FAD/NAD-bd_sf"/>
</dbReference>
<sequence>MVTARIAIGGGGLSGLYAAFLLEQQGIKDYVLLEARHTIGGRIESMSVSGVSVSGVCDASDDPDRFDLGPTWFWPAFQPQLDRVIRNLGLERFEQCETGDMMIERSPHEQPSRMHGYTTSPRSMRLVGGMGALIDALRRELSPARLVSDRQVRHLRCADHHVELDAEDSCGQLTSYCVQYVLLAVPPRLVTATIGFTPALPDKLARKWRDTGTWMARHAKYVAVYETPFWRAQGLSGEGRSARGPLSEIHDASTAHGSAALFGFFSVPARVRSAIPDGVLRSHCRTQLTRLFGPQAATPKAEFIKDWASDPYTANATDLDAIAQHGTAPPTVAKEGVWQGRIAGIASEWSPQFPGYVAGAIEAASLGVRELLEVVTPQDRLLSGAIQ</sequence>
<dbReference type="SUPFAM" id="SSF54373">
    <property type="entry name" value="FAD-linked reductases, C-terminal domain"/>
    <property type="match status" value="1"/>
</dbReference>
<evidence type="ECO:0000259" key="2">
    <source>
        <dbReference type="Pfam" id="PF01593"/>
    </source>
</evidence>
<keyword evidence="4" id="KW-1185">Reference proteome</keyword>
<dbReference type="GO" id="GO:0016491">
    <property type="term" value="F:oxidoreductase activity"/>
    <property type="evidence" value="ECO:0007669"/>
    <property type="project" value="InterPro"/>
</dbReference>
<dbReference type="RefSeq" id="WP_150698961.1">
    <property type="nucleotide sequence ID" value="NZ_CABPRZ010000021.1"/>
</dbReference>
<dbReference type="AlphaFoldDB" id="A0A5E4Y3G0"/>
<dbReference type="SUPFAM" id="SSF51905">
    <property type="entry name" value="FAD/NAD(P)-binding domain"/>
    <property type="match status" value="1"/>
</dbReference>
<dbReference type="EMBL" id="CABPRZ010000021">
    <property type="protein sequence ID" value="VVE43150.1"/>
    <property type="molecule type" value="Genomic_DNA"/>
</dbReference>
<comment type="similarity">
    <text evidence="1">Belongs to the flavin monoamine oxidase family.</text>
</comment>
<organism evidence="3 4">
    <name type="scientific">Pandoraea terrae</name>
    <dbReference type="NCBI Taxonomy" id="1537710"/>
    <lineage>
        <taxon>Bacteria</taxon>
        <taxon>Pseudomonadati</taxon>
        <taxon>Pseudomonadota</taxon>
        <taxon>Betaproteobacteria</taxon>
        <taxon>Burkholderiales</taxon>
        <taxon>Burkholderiaceae</taxon>
        <taxon>Pandoraea</taxon>
    </lineage>
</organism>
<dbReference type="InterPro" id="IPR050703">
    <property type="entry name" value="Flavin_MAO"/>
</dbReference>
<evidence type="ECO:0000256" key="1">
    <source>
        <dbReference type="ARBA" id="ARBA00005995"/>
    </source>
</evidence>
<dbReference type="PANTHER" id="PTHR43563:SF1">
    <property type="entry name" value="AMINE OXIDASE [FLAVIN-CONTAINING] B"/>
    <property type="match status" value="1"/>
</dbReference>
<protein>
    <submittedName>
        <fullName evidence="3">Amine oxidase</fullName>
    </submittedName>
</protein>
<dbReference type="OrthoDB" id="3972913at2"/>
<dbReference type="PANTHER" id="PTHR43563">
    <property type="entry name" value="AMINE OXIDASE"/>
    <property type="match status" value="1"/>
</dbReference>
<reference evidence="3 4" key="1">
    <citation type="submission" date="2019-08" db="EMBL/GenBank/DDBJ databases">
        <authorList>
            <person name="Peeters C."/>
        </authorList>
    </citation>
    <scope>NUCLEOTIDE SEQUENCE [LARGE SCALE GENOMIC DNA]</scope>
    <source>
        <strain evidence="3 4">LMG 30175</strain>
    </source>
</reference>
<evidence type="ECO:0000313" key="3">
    <source>
        <dbReference type="EMBL" id="VVE43150.1"/>
    </source>
</evidence>
<name>A0A5E4Y3G0_9BURK</name>
<proteinExistence type="inferred from homology"/>